<sequence>MLLPGVVLILDLNQSLSTPLPTIIFSANIGFTLILELVTPLESHHKPSALHSKIPVGIQMETNRHPRKLSDQACHVGLLCLEDLILLPLSV</sequence>
<comment type="caution">
    <text evidence="1">The sequence shown here is derived from an EMBL/GenBank/DDBJ whole genome shotgun (WGS) entry which is preliminary data.</text>
</comment>
<dbReference type="AlphaFoldDB" id="A0A9P8WFR1"/>
<dbReference type="EMBL" id="JAGPYM010000002">
    <property type="protein sequence ID" value="KAH6898645.1"/>
    <property type="molecule type" value="Genomic_DNA"/>
</dbReference>
<evidence type="ECO:0000313" key="1">
    <source>
        <dbReference type="EMBL" id="KAH6898645.1"/>
    </source>
</evidence>
<name>A0A9P8WFR1_9HYPO</name>
<organism evidence="1 2">
    <name type="scientific">Thelonectria olida</name>
    <dbReference type="NCBI Taxonomy" id="1576542"/>
    <lineage>
        <taxon>Eukaryota</taxon>
        <taxon>Fungi</taxon>
        <taxon>Dikarya</taxon>
        <taxon>Ascomycota</taxon>
        <taxon>Pezizomycotina</taxon>
        <taxon>Sordariomycetes</taxon>
        <taxon>Hypocreomycetidae</taxon>
        <taxon>Hypocreales</taxon>
        <taxon>Nectriaceae</taxon>
        <taxon>Thelonectria</taxon>
    </lineage>
</organism>
<protein>
    <submittedName>
        <fullName evidence="1">Uncharacterized protein</fullName>
    </submittedName>
</protein>
<keyword evidence="2" id="KW-1185">Reference proteome</keyword>
<gene>
    <name evidence="1" type="ORF">B0T10DRAFT_473312</name>
</gene>
<evidence type="ECO:0000313" key="2">
    <source>
        <dbReference type="Proteomes" id="UP000777438"/>
    </source>
</evidence>
<proteinExistence type="predicted"/>
<reference evidence="1 2" key="1">
    <citation type="journal article" date="2021" name="Nat. Commun.">
        <title>Genetic determinants of endophytism in the Arabidopsis root mycobiome.</title>
        <authorList>
            <person name="Mesny F."/>
            <person name="Miyauchi S."/>
            <person name="Thiergart T."/>
            <person name="Pickel B."/>
            <person name="Atanasova L."/>
            <person name="Karlsson M."/>
            <person name="Huettel B."/>
            <person name="Barry K.W."/>
            <person name="Haridas S."/>
            <person name="Chen C."/>
            <person name="Bauer D."/>
            <person name="Andreopoulos W."/>
            <person name="Pangilinan J."/>
            <person name="LaButti K."/>
            <person name="Riley R."/>
            <person name="Lipzen A."/>
            <person name="Clum A."/>
            <person name="Drula E."/>
            <person name="Henrissat B."/>
            <person name="Kohler A."/>
            <person name="Grigoriev I.V."/>
            <person name="Martin F.M."/>
            <person name="Hacquard S."/>
        </authorList>
    </citation>
    <scope>NUCLEOTIDE SEQUENCE [LARGE SCALE GENOMIC DNA]</scope>
    <source>
        <strain evidence="1 2">MPI-CAGE-CH-0241</strain>
    </source>
</reference>
<dbReference type="Proteomes" id="UP000777438">
    <property type="component" value="Unassembled WGS sequence"/>
</dbReference>
<accession>A0A9P8WFR1</accession>